<protein>
    <submittedName>
        <fullName evidence="4">8-oxo-dGTP pyrophosphatase MutT (NUDIX family)</fullName>
    </submittedName>
</protein>
<dbReference type="InterPro" id="IPR000086">
    <property type="entry name" value="NUDIX_hydrolase_dom"/>
</dbReference>
<keyword evidence="2" id="KW-0378">Hydrolase</keyword>
<evidence type="ECO:0000313" key="5">
    <source>
        <dbReference type="Proteomes" id="UP001267290"/>
    </source>
</evidence>
<dbReference type="PANTHER" id="PTHR43736:SF1">
    <property type="entry name" value="DIHYDRONEOPTERIN TRIPHOSPHATE DIPHOSPHATASE"/>
    <property type="match status" value="1"/>
</dbReference>
<evidence type="ECO:0000313" key="4">
    <source>
        <dbReference type="EMBL" id="MDR6550136.1"/>
    </source>
</evidence>
<dbReference type="PANTHER" id="PTHR43736">
    <property type="entry name" value="ADP-RIBOSE PYROPHOSPHATASE"/>
    <property type="match status" value="1"/>
</dbReference>
<feature type="domain" description="Nudix hydrolase" evidence="3">
    <location>
        <begin position="1"/>
        <end position="150"/>
    </location>
</feature>
<dbReference type="PROSITE" id="PS00893">
    <property type="entry name" value="NUDIX_BOX"/>
    <property type="match status" value="1"/>
</dbReference>
<dbReference type="RefSeq" id="WP_310224541.1">
    <property type="nucleotide sequence ID" value="NZ_JAVDSB010000001.1"/>
</dbReference>
<dbReference type="Gene3D" id="3.90.79.10">
    <property type="entry name" value="Nucleoside Triphosphate Pyrophosphohydrolase"/>
    <property type="match status" value="1"/>
</dbReference>
<dbReference type="PROSITE" id="PS51462">
    <property type="entry name" value="NUDIX"/>
    <property type="match status" value="1"/>
</dbReference>
<comment type="caution">
    <text evidence="4">The sequence shown here is derived from an EMBL/GenBank/DDBJ whole genome shotgun (WGS) entry which is preliminary data.</text>
</comment>
<keyword evidence="5" id="KW-1185">Reference proteome</keyword>
<dbReference type="EMBL" id="JAVDSB010000001">
    <property type="protein sequence ID" value="MDR6550136.1"/>
    <property type="molecule type" value="Genomic_DNA"/>
</dbReference>
<comment type="similarity">
    <text evidence="1">Belongs to the Nudix hydrolase family.</text>
</comment>
<dbReference type="InterPro" id="IPR015797">
    <property type="entry name" value="NUDIX_hydrolase-like_dom_sf"/>
</dbReference>
<evidence type="ECO:0000256" key="2">
    <source>
        <dbReference type="ARBA" id="ARBA00022801"/>
    </source>
</evidence>
<dbReference type="SUPFAM" id="SSF55811">
    <property type="entry name" value="Nudix"/>
    <property type="match status" value="1"/>
</dbReference>
<dbReference type="InterPro" id="IPR020084">
    <property type="entry name" value="NUDIX_hydrolase_CS"/>
</dbReference>
<dbReference type="Proteomes" id="UP001267290">
    <property type="component" value="Unassembled WGS sequence"/>
</dbReference>
<organism evidence="4 5">
    <name type="scientific">Paenibacillus qinlingensis</name>
    <dbReference type="NCBI Taxonomy" id="1837343"/>
    <lineage>
        <taxon>Bacteria</taxon>
        <taxon>Bacillati</taxon>
        <taxon>Bacillota</taxon>
        <taxon>Bacilli</taxon>
        <taxon>Bacillales</taxon>
        <taxon>Paenibacillaceae</taxon>
        <taxon>Paenibacillus</taxon>
    </lineage>
</organism>
<accession>A0ABU1NRM4</accession>
<gene>
    <name evidence="4" type="ORF">J2736_001319</name>
</gene>
<evidence type="ECO:0000256" key="1">
    <source>
        <dbReference type="ARBA" id="ARBA00005582"/>
    </source>
</evidence>
<proteinExistence type="inferred from homology"/>
<sequence length="167" mass="19081">MFFVNSRAIVERHVNGTMEIVIQTRNKAGESQLLELPGGRLEPFESFVTALKREVKEETGLHVVEIEGEDTRMDTVGMDPSFEVECMKPFGVYQTINGPFDSVGAYFRCRVQGELLQSGDDTKNPRWIEVDELRRLMNEDPCQFSSVDRAGVLYYLSYLEKLTSSER</sequence>
<name>A0ABU1NRM4_9BACL</name>
<dbReference type="Pfam" id="PF00293">
    <property type="entry name" value="NUDIX"/>
    <property type="match status" value="1"/>
</dbReference>
<reference evidence="4 5" key="1">
    <citation type="submission" date="2023-07" db="EMBL/GenBank/DDBJ databases">
        <title>Sorghum-associated microbial communities from plants grown in Nebraska, USA.</title>
        <authorList>
            <person name="Schachtman D."/>
        </authorList>
    </citation>
    <scope>NUCLEOTIDE SEQUENCE [LARGE SCALE GENOMIC DNA]</scope>
    <source>
        <strain evidence="4 5">CC258</strain>
    </source>
</reference>
<evidence type="ECO:0000259" key="3">
    <source>
        <dbReference type="PROSITE" id="PS51462"/>
    </source>
</evidence>